<dbReference type="EMBL" id="LAZR01033405">
    <property type="protein sequence ID" value="KKL48182.1"/>
    <property type="molecule type" value="Genomic_DNA"/>
</dbReference>
<sequence>MSKDEGITTGPYDGPVKKEPKVIFAACAQARMEIKPGPHGSITKYFIDDAVVNRDTYRDYLATLQVDMLWAGQLRIGIEVFWSGPLLVSNEQA</sequence>
<protein>
    <submittedName>
        <fullName evidence="1">Uncharacterized protein</fullName>
    </submittedName>
</protein>
<comment type="caution">
    <text evidence="1">The sequence shown here is derived from an EMBL/GenBank/DDBJ whole genome shotgun (WGS) entry which is preliminary data.</text>
</comment>
<reference evidence="1" key="1">
    <citation type="journal article" date="2015" name="Nature">
        <title>Complex archaea that bridge the gap between prokaryotes and eukaryotes.</title>
        <authorList>
            <person name="Spang A."/>
            <person name="Saw J.H."/>
            <person name="Jorgensen S.L."/>
            <person name="Zaremba-Niedzwiedzka K."/>
            <person name="Martijn J."/>
            <person name="Lind A.E."/>
            <person name="van Eijk R."/>
            <person name="Schleper C."/>
            <person name="Guy L."/>
            <person name="Ettema T.J."/>
        </authorList>
    </citation>
    <scope>NUCLEOTIDE SEQUENCE</scope>
</reference>
<accession>A0A0F9FAP2</accession>
<gene>
    <name evidence="1" type="ORF">LCGC14_2328090</name>
</gene>
<organism evidence="1">
    <name type="scientific">marine sediment metagenome</name>
    <dbReference type="NCBI Taxonomy" id="412755"/>
    <lineage>
        <taxon>unclassified sequences</taxon>
        <taxon>metagenomes</taxon>
        <taxon>ecological metagenomes</taxon>
    </lineage>
</organism>
<evidence type="ECO:0000313" key="1">
    <source>
        <dbReference type="EMBL" id="KKL48182.1"/>
    </source>
</evidence>
<proteinExistence type="predicted"/>
<dbReference type="AlphaFoldDB" id="A0A0F9FAP2"/>
<name>A0A0F9FAP2_9ZZZZ</name>